<accession>A0A8H7R284</accession>
<feature type="region of interest" description="Disordered" evidence="1">
    <location>
        <begin position="98"/>
        <end position="124"/>
    </location>
</feature>
<evidence type="ECO:0000313" key="3">
    <source>
        <dbReference type="Proteomes" id="UP000603453"/>
    </source>
</evidence>
<gene>
    <name evidence="2" type="ORF">INT47_004941</name>
</gene>
<protein>
    <submittedName>
        <fullName evidence="2">Uncharacterized protein</fullName>
    </submittedName>
</protein>
<dbReference type="OrthoDB" id="2384695at2759"/>
<proteinExistence type="predicted"/>
<dbReference type="EMBL" id="JAEPRD010000054">
    <property type="protein sequence ID" value="KAG2203134.1"/>
    <property type="molecule type" value="Genomic_DNA"/>
</dbReference>
<organism evidence="2 3">
    <name type="scientific">Mucor saturninus</name>
    <dbReference type="NCBI Taxonomy" id="64648"/>
    <lineage>
        <taxon>Eukaryota</taxon>
        <taxon>Fungi</taxon>
        <taxon>Fungi incertae sedis</taxon>
        <taxon>Mucoromycota</taxon>
        <taxon>Mucoromycotina</taxon>
        <taxon>Mucoromycetes</taxon>
        <taxon>Mucorales</taxon>
        <taxon>Mucorineae</taxon>
        <taxon>Mucoraceae</taxon>
        <taxon>Mucor</taxon>
    </lineage>
</organism>
<name>A0A8H7R284_9FUNG</name>
<dbReference type="AlphaFoldDB" id="A0A8H7R284"/>
<comment type="caution">
    <text evidence="2">The sequence shown here is derived from an EMBL/GenBank/DDBJ whole genome shotgun (WGS) entry which is preliminary data.</text>
</comment>
<sequence>MEVYPITFTLMTVLNNEEALLTIDHFQNEIDYLFYEWNTIHVVLDSIRNAFTVNRNESEEHLDEVDRELSIAYDDLMSQVRHLERRLKKMTNEINQKLIVPSPPPQQPQQQQQQQRDRRSLTPR</sequence>
<keyword evidence="3" id="KW-1185">Reference proteome</keyword>
<reference evidence="2" key="1">
    <citation type="submission" date="2020-12" db="EMBL/GenBank/DDBJ databases">
        <title>Metabolic potential, ecology and presence of endohyphal bacteria is reflected in genomic diversity of Mucoromycotina.</title>
        <authorList>
            <person name="Muszewska A."/>
            <person name="Okrasinska A."/>
            <person name="Steczkiewicz K."/>
            <person name="Drgas O."/>
            <person name="Orlowska M."/>
            <person name="Perlinska-Lenart U."/>
            <person name="Aleksandrzak-Piekarczyk T."/>
            <person name="Szatraj K."/>
            <person name="Zielenkiewicz U."/>
            <person name="Pilsyk S."/>
            <person name="Malc E."/>
            <person name="Mieczkowski P."/>
            <person name="Kruszewska J.S."/>
            <person name="Biernat P."/>
            <person name="Pawlowska J."/>
        </authorList>
    </citation>
    <scope>NUCLEOTIDE SEQUENCE</scope>
    <source>
        <strain evidence="2">WA0000017839</strain>
    </source>
</reference>
<feature type="compositionally biased region" description="Basic and acidic residues" evidence="1">
    <location>
        <begin position="115"/>
        <end position="124"/>
    </location>
</feature>
<dbReference type="Proteomes" id="UP000603453">
    <property type="component" value="Unassembled WGS sequence"/>
</dbReference>
<evidence type="ECO:0000256" key="1">
    <source>
        <dbReference type="SAM" id="MobiDB-lite"/>
    </source>
</evidence>
<evidence type="ECO:0000313" key="2">
    <source>
        <dbReference type="EMBL" id="KAG2203134.1"/>
    </source>
</evidence>